<dbReference type="EMBL" id="PDLN01000007">
    <property type="protein sequence ID" value="RDW80475.1"/>
    <property type="molecule type" value="Genomic_DNA"/>
</dbReference>
<gene>
    <name evidence="2" type="ORF">BP5796_05173</name>
</gene>
<reference evidence="2 3" key="1">
    <citation type="journal article" date="2018" name="IMA Fungus">
        <title>IMA Genome-F 9: Draft genome sequence of Annulohypoxylon stygium, Aspergillus mulundensis, Berkeleyomyces basicola (syn. Thielaviopsis basicola), Ceratocystis smalleyi, two Cercospora beticola strains, Coleophoma cylindrospora, Fusarium fracticaudum, Phialophora cf. hyalina, and Morchella septimelata.</title>
        <authorList>
            <person name="Wingfield B.D."/>
            <person name="Bills G.F."/>
            <person name="Dong Y."/>
            <person name="Huang W."/>
            <person name="Nel W.J."/>
            <person name="Swalarsk-Parry B.S."/>
            <person name="Vaghefi N."/>
            <person name="Wilken P.M."/>
            <person name="An Z."/>
            <person name="de Beer Z.W."/>
            <person name="De Vos L."/>
            <person name="Chen L."/>
            <person name="Duong T.A."/>
            <person name="Gao Y."/>
            <person name="Hammerbacher A."/>
            <person name="Kikkert J.R."/>
            <person name="Li Y."/>
            <person name="Li H."/>
            <person name="Li K."/>
            <person name="Li Q."/>
            <person name="Liu X."/>
            <person name="Ma X."/>
            <person name="Naidoo K."/>
            <person name="Pethybridge S.J."/>
            <person name="Sun J."/>
            <person name="Steenkamp E.T."/>
            <person name="van der Nest M.A."/>
            <person name="van Wyk S."/>
            <person name="Wingfield M.J."/>
            <person name="Xiong C."/>
            <person name="Yue Q."/>
            <person name="Zhang X."/>
        </authorList>
    </citation>
    <scope>NUCLEOTIDE SEQUENCE [LARGE SCALE GENOMIC DNA]</scope>
    <source>
        <strain evidence="2 3">BP5796</strain>
    </source>
</reference>
<keyword evidence="3" id="KW-1185">Reference proteome</keyword>
<evidence type="ECO:0000256" key="1">
    <source>
        <dbReference type="SAM" id="MobiDB-lite"/>
    </source>
</evidence>
<name>A0A3D8S2H4_9HELO</name>
<feature type="region of interest" description="Disordered" evidence="1">
    <location>
        <begin position="717"/>
        <end position="739"/>
    </location>
</feature>
<feature type="compositionally biased region" description="Gly residues" evidence="1">
    <location>
        <begin position="956"/>
        <end position="976"/>
    </location>
</feature>
<dbReference type="AlphaFoldDB" id="A0A3D8S2H4"/>
<dbReference type="Proteomes" id="UP000256328">
    <property type="component" value="Unassembled WGS sequence"/>
</dbReference>
<feature type="region of interest" description="Disordered" evidence="1">
    <location>
        <begin position="927"/>
        <end position="976"/>
    </location>
</feature>
<dbReference type="OrthoDB" id="3825435at2759"/>
<feature type="compositionally biased region" description="Polar residues" evidence="1">
    <location>
        <begin position="1059"/>
        <end position="1068"/>
    </location>
</feature>
<evidence type="ECO:0000313" key="3">
    <source>
        <dbReference type="Proteomes" id="UP000256328"/>
    </source>
</evidence>
<feature type="region of interest" description="Disordered" evidence="1">
    <location>
        <begin position="1"/>
        <end position="34"/>
    </location>
</feature>
<feature type="region of interest" description="Disordered" evidence="1">
    <location>
        <begin position="1145"/>
        <end position="1176"/>
    </location>
</feature>
<feature type="compositionally biased region" description="Basic and acidic residues" evidence="1">
    <location>
        <begin position="927"/>
        <end position="954"/>
    </location>
</feature>
<feature type="compositionally biased region" description="Basic and acidic residues" evidence="1">
    <location>
        <begin position="1030"/>
        <end position="1052"/>
    </location>
</feature>
<feature type="region of interest" description="Disordered" evidence="1">
    <location>
        <begin position="996"/>
        <end position="1133"/>
    </location>
</feature>
<feature type="compositionally biased region" description="Polar residues" evidence="1">
    <location>
        <begin position="1"/>
        <end position="11"/>
    </location>
</feature>
<accession>A0A3D8S2H4</accession>
<feature type="compositionally biased region" description="Low complexity" evidence="1">
    <location>
        <begin position="996"/>
        <end position="1009"/>
    </location>
</feature>
<comment type="caution">
    <text evidence="2">The sequence shown here is derived from an EMBL/GenBank/DDBJ whole genome shotgun (WGS) entry which is preliminary data.</text>
</comment>
<feature type="compositionally biased region" description="Basic residues" evidence="1">
    <location>
        <begin position="1111"/>
        <end position="1125"/>
    </location>
</feature>
<proteinExistence type="predicted"/>
<sequence length="1209" mass="133650">MSDSIVNSIPNPQQPGLAGGALQRYNGRGPAPPDPNLKVEYDYWDPTPYSHIPIVSKPLQPLALPGTRIPSPLSRNLHPSAVVELYLFLCGPRPRQVGPRDALGYQSRHGGSGNAWISTKSRLRNGRADITGWIATGGFALGNGEIIWKAWKRAFAIWNNYYIEGRHDEEWVGRRLLEAEEEEVLTRYLKFNQPLTVGVRDSPIFPGSSSFLSQNEAARQNAKSNIPLFKTKAEQEKPPISPNKMDFEPTKSSKIVEMSWVSSILQGMARRHVEAQAQASIKVLIKHNRHVLVSDSNVGVANIILIDPKATMQDSEDSVYQIDTKGTISTERTQKEVPFSDGKSTMVVVETRPALMRDFHHVIERIHVAGGSKLDLRLIIRPYRDERTAILPRGISWSAFIINPSPNDRMITDECYLIDREGKSIDIRDVHRNGVSLWTGHFIESTDVRDTIRKIAGEHKAKKTAEDLTLALRRIDSSTWLLLLDWSYIRETDLVRIIDGKGGIRGSEQHDTAIPSVWENCDLFDVNSPPEPRTLLNEKQLEQDNRALGDGGGFYAMKNLPEYAEPDFDLPADVSWIDGLENTVWMPYRSGEKVTNIKIDQDVSKAGKEFEYDGGRDCSRSPHKLLEHVLKLGTKDEVNMTDLGVLDVELVKIWSGVSGKVFNIPLYLDEPGQDPMQLDDAHAVLVREKYRKKLGLTAAYEARNSYFPLDIRRLEKVPKDGKGSSSKSPPKSAYTLEGKEFNFPGPGPIALDMRDITNPNDPWYITPQQKSLRAQINRGDPRWMDHEKLRPNQPIAEDLLWKHELRRDDERETQYFVANLDGRTLIANGLEIKKGHVAGPLPPFVIFECPGSNIVFWWGTDHREHSGNLVGDERWEAAWAVTRRRFGWKYMAMNTGEAWDLKIKEMQTKVTNSEAVWPEEWDAWRESARAARDEKETKKKAEKAAKAKKDRETSGKGSGPPRGPGDGGAGGSGAGAGGNSGGGVFGGALGGFGAGSSSNSAGGTSSSGGQRDKGKGKVKAIATTNYRRTSSRDRSQEAESTETCHDSRHFIDPKPLAEASSTRALSTPSPLPSILKRPSKGELFAPHTTGPIKRVTFPAITEQPSAARPPSKPRRQPSNKAKGKGKAATSPTGIIKFELTTSTTSSLRSQRYTRKAKARGDGLGGSTALLPKLRGNPPPLADYWQLPMMGSVADGWGVNATTGVGVSSA</sequence>
<organism evidence="2 3">
    <name type="scientific">Coleophoma crateriformis</name>
    <dbReference type="NCBI Taxonomy" id="565419"/>
    <lineage>
        <taxon>Eukaryota</taxon>
        <taxon>Fungi</taxon>
        <taxon>Dikarya</taxon>
        <taxon>Ascomycota</taxon>
        <taxon>Pezizomycotina</taxon>
        <taxon>Leotiomycetes</taxon>
        <taxon>Helotiales</taxon>
        <taxon>Dermateaceae</taxon>
        <taxon>Coleophoma</taxon>
    </lineage>
</organism>
<protein>
    <submittedName>
        <fullName evidence="2">Uncharacterized protein</fullName>
    </submittedName>
</protein>
<feature type="compositionally biased region" description="Low complexity" evidence="1">
    <location>
        <begin position="723"/>
        <end position="732"/>
    </location>
</feature>
<evidence type="ECO:0000313" key="2">
    <source>
        <dbReference type="EMBL" id="RDW80475.1"/>
    </source>
</evidence>